<comment type="caution">
    <text evidence="2">The sequence shown here is derived from an EMBL/GenBank/DDBJ whole genome shotgun (WGS) entry which is preliminary data.</text>
</comment>
<feature type="region of interest" description="Disordered" evidence="1">
    <location>
        <begin position="54"/>
        <end position="147"/>
    </location>
</feature>
<protein>
    <submittedName>
        <fullName evidence="2">Uncharacterized protein</fullName>
    </submittedName>
</protein>
<feature type="compositionally biased region" description="Polar residues" evidence="1">
    <location>
        <begin position="12"/>
        <end position="23"/>
    </location>
</feature>
<sequence length="147" mass="15194">MSDPKDKPTLEKPSSTKQQSPKGNNFLIEKSDGGDDVIGGDEGQNKIVDVAAAAAAAPVSGSSSSRPVIFGSRKRGRIDSEAGADVVNDGFRDVEGDVRTSESPSETNSGSFSSSVIYSSQEVSRKEQSGCECPQGATSSHAVELGL</sequence>
<evidence type="ECO:0000313" key="2">
    <source>
        <dbReference type="EMBL" id="KAK9013089.1"/>
    </source>
</evidence>
<organism evidence="2 3">
    <name type="scientific">Hibiscus sabdariffa</name>
    <name type="common">roselle</name>
    <dbReference type="NCBI Taxonomy" id="183260"/>
    <lineage>
        <taxon>Eukaryota</taxon>
        <taxon>Viridiplantae</taxon>
        <taxon>Streptophyta</taxon>
        <taxon>Embryophyta</taxon>
        <taxon>Tracheophyta</taxon>
        <taxon>Spermatophyta</taxon>
        <taxon>Magnoliopsida</taxon>
        <taxon>eudicotyledons</taxon>
        <taxon>Gunneridae</taxon>
        <taxon>Pentapetalae</taxon>
        <taxon>rosids</taxon>
        <taxon>malvids</taxon>
        <taxon>Malvales</taxon>
        <taxon>Malvaceae</taxon>
        <taxon>Malvoideae</taxon>
        <taxon>Hibiscus</taxon>
    </lineage>
</organism>
<gene>
    <name evidence="2" type="ORF">V6N11_041110</name>
</gene>
<reference evidence="2 3" key="1">
    <citation type="journal article" date="2024" name="G3 (Bethesda)">
        <title>Genome assembly of Hibiscus sabdariffa L. provides insights into metabolisms of medicinal natural products.</title>
        <authorList>
            <person name="Kim T."/>
        </authorList>
    </citation>
    <scope>NUCLEOTIDE SEQUENCE [LARGE SCALE GENOMIC DNA]</scope>
    <source>
        <strain evidence="2">TK-2024</strain>
        <tissue evidence="2">Old leaves</tissue>
    </source>
</reference>
<proteinExistence type="predicted"/>
<dbReference type="EMBL" id="JBBPBN010000022">
    <property type="protein sequence ID" value="KAK9013089.1"/>
    <property type="molecule type" value="Genomic_DNA"/>
</dbReference>
<dbReference type="Proteomes" id="UP001396334">
    <property type="component" value="Unassembled WGS sequence"/>
</dbReference>
<feature type="compositionally biased region" description="Basic and acidic residues" evidence="1">
    <location>
        <begin position="1"/>
        <end position="10"/>
    </location>
</feature>
<feature type="compositionally biased region" description="Basic and acidic residues" evidence="1">
    <location>
        <begin position="90"/>
        <end position="100"/>
    </location>
</feature>
<accession>A0ABR2RJX2</accession>
<name>A0ABR2RJX2_9ROSI</name>
<evidence type="ECO:0000256" key="1">
    <source>
        <dbReference type="SAM" id="MobiDB-lite"/>
    </source>
</evidence>
<feature type="region of interest" description="Disordered" evidence="1">
    <location>
        <begin position="1"/>
        <end position="42"/>
    </location>
</feature>
<feature type="compositionally biased region" description="Low complexity" evidence="1">
    <location>
        <begin position="109"/>
        <end position="122"/>
    </location>
</feature>
<keyword evidence="3" id="KW-1185">Reference proteome</keyword>
<evidence type="ECO:0000313" key="3">
    <source>
        <dbReference type="Proteomes" id="UP001396334"/>
    </source>
</evidence>